<dbReference type="KEGG" id="cbw:RR42_s2445"/>
<dbReference type="STRING" id="68895.RR42_s2445"/>
<evidence type="ECO:0000313" key="4">
    <source>
        <dbReference type="Proteomes" id="UP000031843"/>
    </source>
</evidence>
<dbReference type="PANTHER" id="PTHR43377">
    <property type="entry name" value="BILIVERDIN REDUCTASE A"/>
    <property type="match status" value="1"/>
</dbReference>
<evidence type="ECO:0000259" key="2">
    <source>
        <dbReference type="Pfam" id="PF22725"/>
    </source>
</evidence>
<evidence type="ECO:0008006" key="5">
    <source>
        <dbReference type="Google" id="ProtNLM"/>
    </source>
</evidence>
<organism evidence="3 4">
    <name type="scientific">Cupriavidus basilensis</name>
    <dbReference type="NCBI Taxonomy" id="68895"/>
    <lineage>
        <taxon>Bacteria</taxon>
        <taxon>Pseudomonadati</taxon>
        <taxon>Pseudomonadota</taxon>
        <taxon>Betaproteobacteria</taxon>
        <taxon>Burkholderiales</taxon>
        <taxon>Burkholderiaceae</taxon>
        <taxon>Cupriavidus</taxon>
    </lineage>
</organism>
<dbReference type="InterPro" id="IPR055170">
    <property type="entry name" value="GFO_IDH_MocA-like_dom"/>
</dbReference>
<sequence length="350" mass="37230">MTKLRIGIAGAGLIGRRHMELVQASPACELAAIADPAAEAAEVARATGVPLYASLDALLAAQRLDGVILATPNKLHVADALACLRAGVAALIEKPVAHSLEEGMRLRRAAEAANAKLLVGHHRAHSPLLARAREIVQQGVLGTPVAVVGTAMFCKPDDYFAAAPWRRQSGGGPILINMIHEIGNLRALCGEIVAVQAMASNAARQFPVEDTVAVNLRFANGALGTFMLSDSAASARSWEQTSRENADYASYPDEDCYVIAGTRGSLAVPTMRLKIYAHDQDRSWFKPFQASVVELTREDPLARQLAHFCDVIRGAAAPLVTVHDGLQNLRVTEAIAEAARSGRIVETVDA</sequence>
<evidence type="ECO:0000313" key="3">
    <source>
        <dbReference type="EMBL" id="AJG24027.1"/>
    </source>
</evidence>
<dbReference type="OrthoDB" id="8565814at2"/>
<dbReference type="GO" id="GO:0000166">
    <property type="term" value="F:nucleotide binding"/>
    <property type="evidence" value="ECO:0007669"/>
    <property type="project" value="InterPro"/>
</dbReference>
<gene>
    <name evidence="3" type="ORF">RR42_s2445</name>
</gene>
<dbReference type="InterPro" id="IPR036291">
    <property type="entry name" value="NAD(P)-bd_dom_sf"/>
</dbReference>
<dbReference type="SUPFAM" id="SSF51735">
    <property type="entry name" value="NAD(P)-binding Rossmann-fold domains"/>
    <property type="match status" value="1"/>
</dbReference>
<dbReference type="Gene3D" id="3.40.50.720">
    <property type="entry name" value="NAD(P)-binding Rossmann-like Domain"/>
    <property type="match status" value="1"/>
</dbReference>
<dbReference type="EMBL" id="CP010537">
    <property type="protein sequence ID" value="AJG24027.1"/>
    <property type="molecule type" value="Genomic_DNA"/>
</dbReference>
<dbReference type="Pfam" id="PF01408">
    <property type="entry name" value="GFO_IDH_MocA"/>
    <property type="match status" value="1"/>
</dbReference>
<reference evidence="3 4" key="1">
    <citation type="journal article" date="2015" name="Genome Announc.">
        <title>Complete Genome Sequence of Cupriavidus basilensis 4G11, Isolated from the Oak Ridge Field Research Center Site.</title>
        <authorList>
            <person name="Ray J."/>
            <person name="Waters R.J."/>
            <person name="Skerker J.M."/>
            <person name="Kuehl J.V."/>
            <person name="Price M.N."/>
            <person name="Huang J."/>
            <person name="Chakraborty R."/>
            <person name="Arkin A.P."/>
            <person name="Deutschbauer A."/>
        </authorList>
    </citation>
    <scope>NUCLEOTIDE SEQUENCE [LARGE SCALE GENOMIC DNA]</scope>
    <source>
        <strain evidence="3">4G11</strain>
    </source>
</reference>
<dbReference type="InterPro" id="IPR051450">
    <property type="entry name" value="Gfo/Idh/MocA_Oxidoreductases"/>
</dbReference>
<dbReference type="RefSeq" id="WP_043356026.1">
    <property type="nucleotide sequence ID" value="NZ_CP010537.1"/>
</dbReference>
<proteinExistence type="predicted"/>
<protein>
    <recommendedName>
        <fullName evidence="5">Gfo/Idh/MocA family oxidoreductase</fullName>
    </recommendedName>
</protein>
<dbReference type="AlphaFoldDB" id="A0A0C4YE87"/>
<dbReference type="Gene3D" id="3.30.360.10">
    <property type="entry name" value="Dihydrodipicolinate Reductase, domain 2"/>
    <property type="match status" value="1"/>
</dbReference>
<feature type="domain" description="GFO/IDH/MocA-like oxidoreductase" evidence="2">
    <location>
        <begin position="130"/>
        <end position="266"/>
    </location>
</feature>
<dbReference type="PANTHER" id="PTHR43377:SF8">
    <property type="entry name" value="BLR3664 PROTEIN"/>
    <property type="match status" value="1"/>
</dbReference>
<dbReference type="Pfam" id="PF22725">
    <property type="entry name" value="GFO_IDH_MocA_C3"/>
    <property type="match status" value="1"/>
</dbReference>
<accession>A0A0C4YE87</accession>
<evidence type="ECO:0000259" key="1">
    <source>
        <dbReference type="Pfam" id="PF01408"/>
    </source>
</evidence>
<dbReference type="SUPFAM" id="SSF55347">
    <property type="entry name" value="Glyceraldehyde-3-phosphate dehydrogenase-like, C-terminal domain"/>
    <property type="match status" value="1"/>
</dbReference>
<dbReference type="InterPro" id="IPR000683">
    <property type="entry name" value="Gfo/Idh/MocA-like_OxRdtase_N"/>
</dbReference>
<feature type="domain" description="Gfo/Idh/MocA-like oxidoreductase N-terminal" evidence="1">
    <location>
        <begin position="4"/>
        <end position="121"/>
    </location>
</feature>
<name>A0A0C4YE87_9BURK</name>
<dbReference type="Proteomes" id="UP000031843">
    <property type="component" value="Chromosome secondary"/>
</dbReference>
<keyword evidence="4" id="KW-1185">Reference proteome</keyword>